<dbReference type="EMBL" id="VSSQ01037555">
    <property type="protein sequence ID" value="MPM90273.1"/>
    <property type="molecule type" value="Genomic_DNA"/>
</dbReference>
<dbReference type="InterPro" id="IPR051046">
    <property type="entry name" value="MurCDEF_CellWall_CoF430Synth"/>
</dbReference>
<protein>
    <submittedName>
        <fullName evidence="4">UDP-N-acetylmuramoyl-tripeptide--D-alanyl-D-alanine ligase</fullName>
        <ecNumber evidence="4">6.3.2.10</ecNumber>
    </submittedName>
</protein>
<dbReference type="PANTHER" id="PTHR43024">
    <property type="entry name" value="UDP-N-ACETYLMURAMOYL-TRIPEPTIDE--D-ALANYL-D-ALANINE LIGASE"/>
    <property type="match status" value="1"/>
</dbReference>
<dbReference type="EC" id="6.3.2.10" evidence="4"/>
<gene>
    <name evidence="4" type="primary">murF_38</name>
    <name evidence="4" type="ORF">SDC9_137394</name>
</gene>
<keyword evidence="2" id="KW-0547">Nucleotide-binding</keyword>
<dbReference type="GO" id="GO:0005524">
    <property type="term" value="F:ATP binding"/>
    <property type="evidence" value="ECO:0007669"/>
    <property type="project" value="UniProtKB-KW"/>
</dbReference>
<keyword evidence="3" id="KW-0067">ATP-binding</keyword>
<comment type="caution">
    <text evidence="4">The sequence shown here is derived from an EMBL/GenBank/DDBJ whole genome shotgun (WGS) entry which is preliminary data.</text>
</comment>
<evidence type="ECO:0000313" key="4">
    <source>
        <dbReference type="EMBL" id="MPM90273.1"/>
    </source>
</evidence>
<dbReference type="AlphaFoldDB" id="A0A645DN95"/>
<evidence type="ECO:0000256" key="1">
    <source>
        <dbReference type="ARBA" id="ARBA00022598"/>
    </source>
</evidence>
<keyword evidence="1 4" id="KW-0436">Ligase</keyword>
<accession>A0A645DN95</accession>
<dbReference type="Gene3D" id="3.90.190.20">
    <property type="entry name" value="Mur ligase, C-terminal domain"/>
    <property type="match status" value="1"/>
</dbReference>
<evidence type="ECO:0000256" key="2">
    <source>
        <dbReference type="ARBA" id="ARBA00022741"/>
    </source>
</evidence>
<dbReference type="InterPro" id="IPR036615">
    <property type="entry name" value="Mur_ligase_C_dom_sf"/>
</dbReference>
<evidence type="ECO:0000256" key="3">
    <source>
        <dbReference type="ARBA" id="ARBA00022840"/>
    </source>
</evidence>
<sequence length="90" mass="10117">MLELGEVSLKEHSDILTLIKSLDPQYVFFVGKEFKRAAAEIGFDVVHAEFFDNSDALNQRLVDLNLSSKTFLIKGSRGTKLEKVLDTLKS</sequence>
<name>A0A645DN95_9ZZZZ</name>
<reference evidence="4" key="1">
    <citation type="submission" date="2019-08" db="EMBL/GenBank/DDBJ databases">
        <authorList>
            <person name="Kucharzyk K."/>
            <person name="Murdoch R.W."/>
            <person name="Higgins S."/>
            <person name="Loffler F."/>
        </authorList>
    </citation>
    <scope>NUCLEOTIDE SEQUENCE</scope>
</reference>
<dbReference type="GO" id="GO:0047480">
    <property type="term" value="F:UDP-N-acetylmuramoyl-tripeptide-D-alanyl-D-alanine ligase activity"/>
    <property type="evidence" value="ECO:0007669"/>
    <property type="project" value="UniProtKB-EC"/>
</dbReference>
<dbReference type="SUPFAM" id="SSF53244">
    <property type="entry name" value="MurD-like peptide ligases, peptide-binding domain"/>
    <property type="match status" value="1"/>
</dbReference>
<proteinExistence type="predicted"/>
<organism evidence="4">
    <name type="scientific">bioreactor metagenome</name>
    <dbReference type="NCBI Taxonomy" id="1076179"/>
    <lineage>
        <taxon>unclassified sequences</taxon>
        <taxon>metagenomes</taxon>
        <taxon>ecological metagenomes</taxon>
    </lineage>
</organism>
<dbReference type="PANTHER" id="PTHR43024:SF1">
    <property type="entry name" value="UDP-N-ACETYLMURAMOYL-TRIPEPTIDE--D-ALANYL-D-ALANINE LIGASE"/>
    <property type="match status" value="1"/>
</dbReference>